<keyword evidence="4" id="KW-1185">Reference proteome</keyword>
<dbReference type="Proteomes" id="UP000008021">
    <property type="component" value="Chromosome 6"/>
</dbReference>
<feature type="domain" description="Disease resistance R13L4/SHOC-2-like LRR" evidence="2">
    <location>
        <begin position="48"/>
        <end position="131"/>
    </location>
</feature>
<reference evidence="3" key="1">
    <citation type="submission" date="2015-04" db="UniProtKB">
        <authorList>
            <consortium name="EnsemblPlants"/>
        </authorList>
    </citation>
    <scope>IDENTIFICATION</scope>
</reference>
<dbReference type="Gramene" id="OMERI06G13130.1">
    <property type="protein sequence ID" value="OMERI06G13130.1"/>
    <property type="gene ID" value="OMERI06G13130"/>
</dbReference>
<keyword evidence="1" id="KW-0677">Repeat</keyword>
<dbReference type="SUPFAM" id="SSF52047">
    <property type="entry name" value="RNI-like"/>
    <property type="match status" value="1"/>
</dbReference>
<dbReference type="Gene3D" id="3.80.10.10">
    <property type="entry name" value="Ribonuclease Inhibitor"/>
    <property type="match status" value="1"/>
</dbReference>
<accession>A0A0E0E0Q8</accession>
<dbReference type="InterPro" id="IPR032675">
    <property type="entry name" value="LRR_dom_sf"/>
</dbReference>
<sequence>MAETVLSMARSLVGSAISKAASAAADETSLLLGVEKDICLAHAVCPDQLRMLRVLDLEDVTFLITQKDFDRIALLCHLKYLSIGYSSSIYSLPRSIGKLQGLQTLNMPRTYIAALPSEISKLQCLHTLRCKGQFH</sequence>
<protein>
    <recommendedName>
        <fullName evidence="2">Disease resistance R13L4/SHOC-2-like LRR domain-containing protein</fullName>
    </recommendedName>
</protein>
<dbReference type="Pfam" id="PF23598">
    <property type="entry name" value="LRR_14"/>
    <property type="match status" value="1"/>
</dbReference>
<evidence type="ECO:0000313" key="4">
    <source>
        <dbReference type="Proteomes" id="UP000008021"/>
    </source>
</evidence>
<dbReference type="PANTHER" id="PTHR47186:SF57">
    <property type="entry name" value="OS02G0478300 PROTEIN"/>
    <property type="match status" value="1"/>
</dbReference>
<evidence type="ECO:0000256" key="1">
    <source>
        <dbReference type="ARBA" id="ARBA00022737"/>
    </source>
</evidence>
<dbReference type="InterPro" id="IPR055414">
    <property type="entry name" value="LRR_R13L4/SHOC2-like"/>
</dbReference>
<dbReference type="PANTHER" id="PTHR47186">
    <property type="entry name" value="LEUCINE-RICH REPEAT-CONTAINING PROTEIN 57"/>
    <property type="match status" value="1"/>
</dbReference>
<dbReference type="EnsemblPlants" id="OMERI06G13130.1">
    <property type="protein sequence ID" value="OMERI06G13130.1"/>
    <property type="gene ID" value="OMERI06G13130"/>
</dbReference>
<proteinExistence type="predicted"/>
<dbReference type="AlphaFoldDB" id="A0A0E0E0Q8"/>
<organism evidence="3">
    <name type="scientific">Oryza meridionalis</name>
    <dbReference type="NCBI Taxonomy" id="40149"/>
    <lineage>
        <taxon>Eukaryota</taxon>
        <taxon>Viridiplantae</taxon>
        <taxon>Streptophyta</taxon>
        <taxon>Embryophyta</taxon>
        <taxon>Tracheophyta</taxon>
        <taxon>Spermatophyta</taxon>
        <taxon>Magnoliopsida</taxon>
        <taxon>Liliopsida</taxon>
        <taxon>Poales</taxon>
        <taxon>Poaceae</taxon>
        <taxon>BOP clade</taxon>
        <taxon>Oryzoideae</taxon>
        <taxon>Oryzeae</taxon>
        <taxon>Oryzinae</taxon>
        <taxon>Oryza</taxon>
    </lineage>
</organism>
<dbReference type="HOGENOM" id="CLU_1889072_0_0_1"/>
<evidence type="ECO:0000313" key="3">
    <source>
        <dbReference type="EnsemblPlants" id="OMERI06G13130.1"/>
    </source>
</evidence>
<evidence type="ECO:0000259" key="2">
    <source>
        <dbReference type="Pfam" id="PF23598"/>
    </source>
</evidence>
<dbReference type="STRING" id="40149.A0A0E0E0Q8"/>
<reference evidence="3" key="2">
    <citation type="submission" date="2018-05" db="EMBL/GenBank/DDBJ databases">
        <title>OmerRS3 (Oryza meridionalis Reference Sequence Version 3).</title>
        <authorList>
            <person name="Zhang J."/>
            <person name="Kudrna D."/>
            <person name="Lee S."/>
            <person name="Talag J."/>
            <person name="Welchert J."/>
            <person name="Wing R.A."/>
        </authorList>
    </citation>
    <scope>NUCLEOTIDE SEQUENCE [LARGE SCALE GENOMIC DNA]</scope>
    <source>
        <strain evidence="3">cv. OR44</strain>
    </source>
</reference>
<name>A0A0E0E0Q8_9ORYZ</name>